<comment type="caution">
    <text evidence="1">The sequence shown here is derived from an EMBL/GenBank/DDBJ whole genome shotgun (WGS) entry which is preliminary data.</text>
</comment>
<dbReference type="OrthoDB" id="299997at2759"/>
<accession>A0A8K0CQB3</accession>
<organism evidence="1 2">
    <name type="scientific">Ignelater luminosus</name>
    <name type="common">Cucubano</name>
    <name type="synonym">Pyrophorus luminosus</name>
    <dbReference type="NCBI Taxonomy" id="2038154"/>
    <lineage>
        <taxon>Eukaryota</taxon>
        <taxon>Metazoa</taxon>
        <taxon>Ecdysozoa</taxon>
        <taxon>Arthropoda</taxon>
        <taxon>Hexapoda</taxon>
        <taxon>Insecta</taxon>
        <taxon>Pterygota</taxon>
        <taxon>Neoptera</taxon>
        <taxon>Endopterygota</taxon>
        <taxon>Coleoptera</taxon>
        <taxon>Polyphaga</taxon>
        <taxon>Elateriformia</taxon>
        <taxon>Elateroidea</taxon>
        <taxon>Elateridae</taxon>
        <taxon>Agrypninae</taxon>
        <taxon>Pyrophorini</taxon>
        <taxon>Ignelater</taxon>
    </lineage>
</organism>
<dbReference type="EMBL" id="VTPC01025875">
    <property type="protein sequence ID" value="KAF2891668.1"/>
    <property type="molecule type" value="Genomic_DNA"/>
</dbReference>
<dbReference type="Proteomes" id="UP000801492">
    <property type="component" value="Unassembled WGS sequence"/>
</dbReference>
<gene>
    <name evidence="1" type="ORF">ILUMI_14505</name>
</gene>
<evidence type="ECO:0000313" key="2">
    <source>
        <dbReference type="Proteomes" id="UP000801492"/>
    </source>
</evidence>
<dbReference type="AlphaFoldDB" id="A0A8K0CQB3"/>
<protein>
    <submittedName>
        <fullName evidence="1">Uncharacterized protein</fullName>
    </submittedName>
</protein>
<dbReference type="InterPro" id="IPR050934">
    <property type="entry name" value="ITIH"/>
</dbReference>
<feature type="non-terminal residue" evidence="1">
    <location>
        <position position="1"/>
    </location>
</feature>
<evidence type="ECO:0000313" key="1">
    <source>
        <dbReference type="EMBL" id="KAF2891668.1"/>
    </source>
</evidence>
<name>A0A8K0CQB3_IGNLU</name>
<proteinExistence type="predicted"/>
<dbReference type="PANTHER" id="PTHR10338">
    <property type="entry name" value="INTER-ALPHA-TRYPSIN INHIBITOR HEAVY CHAIN FAMILY MEMBER"/>
    <property type="match status" value="1"/>
</dbReference>
<keyword evidence="2" id="KW-1185">Reference proteome</keyword>
<sequence length="101" mass="11121">MQIKQLLEKKKSTDKKKEIKNKALDLVLKYSFVTPVSSLVVVKPNATQVTDTEAATSDDVDCPKTSLNAVGHCSLFHSCPQVHALFTSSDVFVQQVCILKN</sequence>
<reference evidence="1" key="1">
    <citation type="submission" date="2019-08" db="EMBL/GenBank/DDBJ databases">
        <title>The genome of the North American firefly Photinus pyralis.</title>
        <authorList>
            <consortium name="Photinus pyralis genome working group"/>
            <person name="Fallon T.R."/>
            <person name="Sander Lower S.E."/>
            <person name="Weng J.-K."/>
        </authorList>
    </citation>
    <scope>NUCLEOTIDE SEQUENCE</scope>
    <source>
        <strain evidence="1">TRF0915ILg1</strain>
        <tissue evidence="1">Whole body</tissue>
    </source>
</reference>
<dbReference type="PANTHER" id="PTHR10338:SF108">
    <property type="entry name" value="INTER-ALPHA-TRYPSIN INHIBITOR HEAVY CHAIN H4-LIKE PROTEIN"/>
    <property type="match status" value="1"/>
</dbReference>